<dbReference type="InterPro" id="IPR052422">
    <property type="entry name" value="Auxin_Ser/Thr_Kinase"/>
</dbReference>
<evidence type="ECO:0000256" key="4">
    <source>
        <dbReference type="ARBA" id="ARBA00022729"/>
    </source>
</evidence>
<dbReference type="AlphaFoldDB" id="A0ABD3LLL2"/>
<comment type="subcellular location">
    <subcellularLocation>
        <location evidence="1">Membrane</location>
        <topology evidence="1">Single-pass membrane protein</topology>
    </subcellularLocation>
</comment>
<keyword evidence="2" id="KW-0433">Leucine-rich repeat</keyword>
<evidence type="ECO:0000256" key="9">
    <source>
        <dbReference type="ARBA" id="ARBA00023180"/>
    </source>
</evidence>
<dbReference type="EMBL" id="JBJKBG010000002">
    <property type="protein sequence ID" value="KAL3751136.1"/>
    <property type="molecule type" value="Genomic_DNA"/>
</dbReference>
<evidence type="ECO:0000256" key="1">
    <source>
        <dbReference type="ARBA" id="ARBA00004167"/>
    </source>
</evidence>
<keyword evidence="5" id="KW-0677">Repeat</keyword>
<keyword evidence="12" id="KW-1185">Reference proteome</keyword>
<organism evidence="11 12">
    <name type="scientific">Eucalyptus globulus</name>
    <name type="common">Tasmanian blue gum</name>
    <dbReference type="NCBI Taxonomy" id="34317"/>
    <lineage>
        <taxon>Eukaryota</taxon>
        <taxon>Viridiplantae</taxon>
        <taxon>Streptophyta</taxon>
        <taxon>Embryophyta</taxon>
        <taxon>Tracheophyta</taxon>
        <taxon>Spermatophyta</taxon>
        <taxon>Magnoliopsida</taxon>
        <taxon>eudicotyledons</taxon>
        <taxon>Gunneridae</taxon>
        <taxon>Pentapetalae</taxon>
        <taxon>rosids</taxon>
        <taxon>malvids</taxon>
        <taxon>Myrtales</taxon>
        <taxon>Myrtaceae</taxon>
        <taxon>Myrtoideae</taxon>
        <taxon>Eucalypteae</taxon>
        <taxon>Eucalyptus</taxon>
    </lineage>
</organism>
<proteinExistence type="predicted"/>
<keyword evidence="4" id="KW-0732">Signal</keyword>
<dbReference type="GO" id="GO:0016020">
    <property type="term" value="C:membrane"/>
    <property type="evidence" value="ECO:0007669"/>
    <property type="project" value="UniProtKB-SubCell"/>
</dbReference>
<dbReference type="Gene3D" id="3.80.10.10">
    <property type="entry name" value="Ribonuclease Inhibitor"/>
    <property type="match status" value="1"/>
</dbReference>
<dbReference type="InterPro" id="IPR013210">
    <property type="entry name" value="LRR_N_plant-typ"/>
</dbReference>
<reference evidence="11 12" key="1">
    <citation type="submission" date="2024-11" db="EMBL/GenBank/DDBJ databases">
        <title>Chromosome-level genome assembly of Eucalyptus globulus Labill. provides insights into its genome evolution.</title>
        <authorList>
            <person name="Li X."/>
        </authorList>
    </citation>
    <scope>NUCLEOTIDE SEQUENCE [LARGE SCALE GENOMIC DNA]</scope>
    <source>
        <strain evidence="11">CL2024</strain>
        <tissue evidence="11">Fresh tender leaves</tissue>
    </source>
</reference>
<gene>
    <name evidence="11" type="ORF">ACJRO7_012020</name>
</gene>
<evidence type="ECO:0000256" key="5">
    <source>
        <dbReference type="ARBA" id="ARBA00022737"/>
    </source>
</evidence>
<dbReference type="Pfam" id="PF08263">
    <property type="entry name" value="LRRNT_2"/>
    <property type="match status" value="1"/>
</dbReference>
<evidence type="ECO:0000256" key="2">
    <source>
        <dbReference type="ARBA" id="ARBA00022614"/>
    </source>
</evidence>
<evidence type="ECO:0000313" key="11">
    <source>
        <dbReference type="EMBL" id="KAL3751136.1"/>
    </source>
</evidence>
<keyword evidence="8" id="KW-0675">Receptor</keyword>
<dbReference type="PANTHER" id="PTHR47986:SF34">
    <property type="entry name" value="RECEPTOR-LIKE KINASE TMK2"/>
    <property type="match status" value="1"/>
</dbReference>
<keyword evidence="6" id="KW-1133">Transmembrane helix</keyword>
<protein>
    <recommendedName>
        <fullName evidence="10">Leucine-rich repeat-containing N-terminal plant-type domain-containing protein</fullName>
    </recommendedName>
</protein>
<evidence type="ECO:0000313" key="12">
    <source>
        <dbReference type="Proteomes" id="UP001634007"/>
    </source>
</evidence>
<keyword evidence="7" id="KW-0472">Membrane</keyword>
<keyword evidence="3" id="KW-0812">Transmembrane</keyword>
<dbReference type="PANTHER" id="PTHR47986">
    <property type="entry name" value="OSJNBA0070M12.3 PROTEIN"/>
    <property type="match status" value="1"/>
</dbReference>
<evidence type="ECO:0000259" key="10">
    <source>
        <dbReference type="Pfam" id="PF08263"/>
    </source>
</evidence>
<evidence type="ECO:0000256" key="3">
    <source>
        <dbReference type="ARBA" id="ARBA00022692"/>
    </source>
</evidence>
<keyword evidence="9" id="KW-0325">Glycoprotein</keyword>
<dbReference type="InterPro" id="IPR032675">
    <property type="entry name" value="LRR_dom_sf"/>
</dbReference>
<name>A0ABD3LLL2_EUCGL</name>
<evidence type="ECO:0000256" key="6">
    <source>
        <dbReference type="ARBA" id="ARBA00022989"/>
    </source>
</evidence>
<evidence type="ECO:0000256" key="7">
    <source>
        <dbReference type="ARBA" id="ARBA00023136"/>
    </source>
</evidence>
<accession>A0ABD3LLL2</accession>
<sequence>MQALKKSLTLPSSLDWSNVDPCKWPQVMCGYDRVAEIEIGSHGVSGTLPPGVSRLTALKRFEVMNNQLSGALSSFAGLTQLQ</sequence>
<feature type="domain" description="Leucine-rich repeat-containing N-terminal plant-type" evidence="10">
    <location>
        <begin position="2"/>
        <end position="29"/>
    </location>
</feature>
<feature type="non-terminal residue" evidence="11">
    <location>
        <position position="82"/>
    </location>
</feature>
<comment type="caution">
    <text evidence="11">The sequence shown here is derived from an EMBL/GenBank/DDBJ whole genome shotgun (WGS) entry which is preliminary data.</text>
</comment>
<dbReference type="Proteomes" id="UP001634007">
    <property type="component" value="Unassembled WGS sequence"/>
</dbReference>
<evidence type="ECO:0000256" key="8">
    <source>
        <dbReference type="ARBA" id="ARBA00023170"/>
    </source>
</evidence>
<dbReference type="SUPFAM" id="SSF52058">
    <property type="entry name" value="L domain-like"/>
    <property type="match status" value="1"/>
</dbReference>